<evidence type="ECO:0000313" key="1">
    <source>
        <dbReference type="RefSeq" id="XP_016471441.1"/>
    </source>
</evidence>
<organism evidence="1">
    <name type="scientific">Nicotiana tabacum</name>
    <name type="common">Common tobacco</name>
    <dbReference type="NCBI Taxonomy" id="4097"/>
    <lineage>
        <taxon>Eukaryota</taxon>
        <taxon>Viridiplantae</taxon>
        <taxon>Streptophyta</taxon>
        <taxon>Embryophyta</taxon>
        <taxon>Tracheophyta</taxon>
        <taxon>Spermatophyta</taxon>
        <taxon>Magnoliopsida</taxon>
        <taxon>eudicotyledons</taxon>
        <taxon>Gunneridae</taxon>
        <taxon>Pentapetalae</taxon>
        <taxon>asterids</taxon>
        <taxon>lamiids</taxon>
        <taxon>Solanales</taxon>
        <taxon>Solanaceae</taxon>
        <taxon>Nicotianoideae</taxon>
        <taxon>Nicotianeae</taxon>
        <taxon>Nicotiana</taxon>
    </lineage>
</organism>
<sequence length="240" mass="26274">MAYARQHMSVIGAPHMTQVGQQLENQARAPNAASTTPLAPLACISSACLAFVSNDQQTEETDTCSACLTSNSNSQQEWIIDTDAKNHMVSSINLLDQSSVVVPPKSKKVFLPNGAITNVTHDDLAFLVKTKDGCLCGLATVFNVYWAACPHTRKFVTGFLIKFGDSLISWKSKKHSATFRSPAEAEYRSLESTVAELTWLLGLIKDMGIKVKLPVTVFCDRKSALQIAANYFMNKLDILK</sequence>
<dbReference type="OrthoDB" id="1307907at2759"/>
<dbReference type="RefSeq" id="XP_016471441.1">
    <property type="nucleotide sequence ID" value="XM_016615955.1"/>
</dbReference>
<dbReference type="AlphaFoldDB" id="A0A1S4A4E0"/>
<dbReference type="STRING" id="4097.A0A1S4A4E0"/>
<dbReference type="PANTHER" id="PTHR11439:SF473">
    <property type="entry name" value="REVERSE TRANSCRIPTASE TY1_COPIA-TYPE DOMAIN-CONTAINING PROTEIN"/>
    <property type="match status" value="1"/>
</dbReference>
<gene>
    <name evidence="1" type="primary">LOC107793578</name>
</gene>
<dbReference type="PaxDb" id="4097-A0A1S4A4E0"/>
<dbReference type="PANTHER" id="PTHR11439">
    <property type="entry name" value="GAG-POL-RELATED RETROTRANSPOSON"/>
    <property type="match status" value="1"/>
</dbReference>
<dbReference type="CDD" id="cd09272">
    <property type="entry name" value="RNase_HI_RT_Ty1"/>
    <property type="match status" value="1"/>
</dbReference>
<protein>
    <submittedName>
        <fullName evidence="1">Uncharacterized protein</fullName>
    </submittedName>
</protein>
<name>A0A1S4A4E0_TOBAC</name>
<accession>A0A1S4A4E0</accession>
<proteinExistence type="predicted"/>
<dbReference type="KEGG" id="nta:107793578"/>
<reference evidence="1" key="1">
    <citation type="submission" date="2025-08" db="UniProtKB">
        <authorList>
            <consortium name="RefSeq"/>
        </authorList>
    </citation>
    <scope>IDENTIFICATION</scope>
</reference>